<dbReference type="InterPro" id="IPR036097">
    <property type="entry name" value="HisK_dim/P_sf"/>
</dbReference>
<keyword evidence="11" id="KW-1185">Reference proteome</keyword>
<protein>
    <recommendedName>
        <fullName evidence="2">histidine kinase</fullName>
        <ecNumber evidence="2">2.7.13.3</ecNumber>
    </recommendedName>
</protein>
<dbReference type="InterPro" id="IPR013656">
    <property type="entry name" value="PAS_4"/>
</dbReference>
<sequence>MSMSDSAGHNGPPCGAGGFRPLDIINGTGRSCVLEALPNAILTVARDGAIEDANAAAEAFFEMSKPLLIGHTLDRLLPFGSPLITLIQQVRERGATINEYKVDLGRPGQESDRRVDVHCAPLPEGEGMVLVMLQERTIADKIDRQLTHRGAARSVSGLASMLAHEIKNPLSGIRGAAQLLETSLSDADRALTQLICEETDRIVRLVDRMEVFSDARPLKREQVNIHSVLDHVKRVAQTGFARNVRFVENYDPSLPPVYANRDQLVQAFLNLVKNAAEAVGEAVDGEIELSTAFRPGVSLRALGDKNPIGLPLEFCVRDNGPGVPDDIAAHLFDPFVTTKSSGTGLGLALVAKIVNDHGGIVECESLPRRTTFRVLMPMYRTKRSDPREERRA</sequence>
<keyword evidence="5" id="KW-0547">Nucleotide-binding</keyword>
<dbReference type="Pfam" id="PF02518">
    <property type="entry name" value="HATPase_c"/>
    <property type="match status" value="1"/>
</dbReference>
<dbReference type="EMBL" id="JAZHYN010000006">
    <property type="protein sequence ID" value="MEF3365532.1"/>
    <property type="molecule type" value="Genomic_DNA"/>
</dbReference>
<keyword evidence="4" id="KW-0808">Transferase</keyword>
<evidence type="ECO:0000256" key="1">
    <source>
        <dbReference type="ARBA" id="ARBA00000085"/>
    </source>
</evidence>
<dbReference type="InterPro" id="IPR000014">
    <property type="entry name" value="PAS"/>
</dbReference>
<keyword evidence="6" id="KW-0418">Kinase</keyword>
<evidence type="ECO:0000256" key="5">
    <source>
        <dbReference type="ARBA" id="ARBA00022741"/>
    </source>
</evidence>
<evidence type="ECO:0000256" key="8">
    <source>
        <dbReference type="ARBA" id="ARBA00023012"/>
    </source>
</evidence>
<dbReference type="InterPro" id="IPR005467">
    <property type="entry name" value="His_kinase_dom"/>
</dbReference>
<dbReference type="SUPFAM" id="SSF55874">
    <property type="entry name" value="ATPase domain of HSP90 chaperone/DNA topoisomerase II/histidine kinase"/>
    <property type="match status" value="1"/>
</dbReference>
<dbReference type="Proteomes" id="UP001350748">
    <property type="component" value="Unassembled WGS sequence"/>
</dbReference>
<dbReference type="Gene3D" id="3.30.565.10">
    <property type="entry name" value="Histidine kinase-like ATPase, C-terminal domain"/>
    <property type="match status" value="1"/>
</dbReference>
<reference evidence="10 11" key="1">
    <citation type="submission" date="2024-02" db="EMBL/GenBank/DDBJ databases">
        <authorList>
            <person name="Grouzdev D."/>
        </authorList>
    </citation>
    <scope>NUCLEOTIDE SEQUENCE [LARGE SCALE GENOMIC DNA]</scope>
    <source>
        <strain evidence="10 11">9N</strain>
    </source>
</reference>
<evidence type="ECO:0000256" key="6">
    <source>
        <dbReference type="ARBA" id="ARBA00022777"/>
    </source>
</evidence>
<dbReference type="Pfam" id="PF00512">
    <property type="entry name" value="HisKA"/>
    <property type="match status" value="1"/>
</dbReference>
<dbReference type="Pfam" id="PF08448">
    <property type="entry name" value="PAS_4"/>
    <property type="match status" value="1"/>
</dbReference>
<keyword evidence="8" id="KW-0902">Two-component regulatory system</keyword>
<dbReference type="InterPro" id="IPR035965">
    <property type="entry name" value="PAS-like_dom_sf"/>
</dbReference>
<comment type="catalytic activity">
    <reaction evidence="1">
        <text>ATP + protein L-histidine = ADP + protein N-phospho-L-histidine.</text>
        <dbReference type="EC" id="2.7.13.3"/>
    </reaction>
</comment>
<evidence type="ECO:0000259" key="9">
    <source>
        <dbReference type="PROSITE" id="PS50109"/>
    </source>
</evidence>
<dbReference type="SMART" id="SM00387">
    <property type="entry name" value="HATPase_c"/>
    <property type="match status" value="1"/>
</dbReference>
<dbReference type="SMART" id="SM00388">
    <property type="entry name" value="HisKA"/>
    <property type="match status" value="1"/>
</dbReference>
<keyword evidence="3" id="KW-0597">Phosphoprotein</keyword>
<organism evidence="10 11">
    <name type="scientific">Methylocystis borbori</name>
    <dbReference type="NCBI Taxonomy" id="3118750"/>
    <lineage>
        <taxon>Bacteria</taxon>
        <taxon>Pseudomonadati</taxon>
        <taxon>Pseudomonadota</taxon>
        <taxon>Alphaproteobacteria</taxon>
        <taxon>Hyphomicrobiales</taxon>
        <taxon>Methylocystaceae</taxon>
        <taxon>Methylocystis</taxon>
    </lineage>
</organism>
<dbReference type="PANTHER" id="PTHR43065">
    <property type="entry name" value="SENSOR HISTIDINE KINASE"/>
    <property type="match status" value="1"/>
</dbReference>
<dbReference type="InterPro" id="IPR003594">
    <property type="entry name" value="HATPase_dom"/>
</dbReference>
<evidence type="ECO:0000313" key="10">
    <source>
        <dbReference type="EMBL" id="MEF3365532.1"/>
    </source>
</evidence>
<dbReference type="InterPro" id="IPR004358">
    <property type="entry name" value="Sig_transdc_His_kin-like_C"/>
</dbReference>
<evidence type="ECO:0000256" key="2">
    <source>
        <dbReference type="ARBA" id="ARBA00012438"/>
    </source>
</evidence>
<dbReference type="RefSeq" id="WP_332080442.1">
    <property type="nucleotide sequence ID" value="NZ_JAZHYN010000006.1"/>
</dbReference>
<dbReference type="SMART" id="SM00091">
    <property type="entry name" value="PAS"/>
    <property type="match status" value="1"/>
</dbReference>
<dbReference type="InterPro" id="IPR003661">
    <property type="entry name" value="HisK_dim/P_dom"/>
</dbReference>
<dbReference type="PRINTS" id="PR00344">
    <property type="entry name" value="BCTRLSENSOR"/>
</dbReference>
<evidence type="ECO:0000256" key="7">
    <source>
        <dbReference type="ARBA" id="ARBA00022840"/>
    </source>
</evidence>
<feature type="domain" description="Histidine kinase" evidence="9">
    <location>
        <begin position="161"/>
        <end position="380"/>
    </location>
</feature>
<evidence type="ECO:0000256" key="4">
    <source>
        <dbReference type="ARBA" id="ARBA00022679"/>
    </source>
</evidence>
<evidence type="ECO:0000256" key="3">
    <source>
        <dbReference type="ARBA" id="ARBA00022553"/>
    </source>
</evidence>
<dbReference type="Gene3D" id="3.30.450.20">
    <property type="entry name" value="PAS domain"/>
    <property type="match status" value="1"/>
</dbReference>
<dbReference type="CDD" id="cd00082">
    <property type="entry name" value="HisKA"/>
    <property type="match status" value="1"/>
</dbReference>
<comment type="caution">
    <text evidence="10">The sequence shown here is derived from an EMBL/GenBank/DDBJ whole genome shotgun (WGS) entry which is preliminary data.</text>
</comment>
<keyword evidence="7 10" id="KW-0067">ATP-binding</keyword>
<evidence type="ECO:0000313" key="11">
    <source>
        <dbReference type="Proteomes" id="UP001350748"/>
    </source>
</evidence>
<proteinExistence type="predicted"/>
<dbReference type="SUPFAM" id="SSF55785">
    <property type="entry name" value="PYP-like sensor domain (PAS domain)"/>
    <property type="match status" value="1"/>
</dbReference>
<name>A0ABU7XEU8_9HYPH</name>
<dbReference type="SUPFAM" id="SSF47384">
    <property type="entry name" value="Homodimeric domain of signal transducing histidine kinase"/>
    <property type="match status" value="1"/>
</dbReference>
<dbReference type="PROSITE" id="PS50109">
    <property type="entry name" value="HIS_KIN"/>
    <property type="match status" value="1"/>
</dbReference>
<dbReference type="InterPro" id="IPR036890">
    <property type="entry name" value="HATPase_C_sf"/>
</dbReference>
<dbReference type="Gene3D" id="1.10.287.130">
    <property type="match status" value="1"/>
</dbReference>
<accession>A0ABU7XEU8</accession>
<dbReference type="EC" id="2.7.13.3" evidence="2"/>
<dbReference type="GO" id="GO:0005524">
    <property type="term" value="F:ATP binding"/>
    <property type="evidence" value="ECO:0007669"/>
    <property type="project" value="UniProtKB-KW"/>
</dbReference>
<gene>
    <name evidence="10" type="ORF">V3H18_03175</name>
</gene>
<dbReference type="PANTHER" id="PTHR43065:SF10">
    <property type="entry name" value="PEROXIDE STRESS-ACTIVATED HISTIDINE KINASE MAK3"/>
    <property type="match status" value="1"/>
</dbReference>